<proteinExistence type="predicted"/>
<sequence>MSDIRTKDNHDNRVEEMVALAEKHGIHLRTEKVEINESGMDFLVAFATDTDGVKWVLRKPRRSDVLERADNEHRVLKLLKQHFPVAVPDWRIYTSELIAYPLLEGVPTAGVSLEVRNYEWNMDYEDLSPQFVDSLAQALAALHSIDHDVARAAGLRVKSPAEARETLAQHMERVKQEIGVSEELWDRWQKWMTDDSYWPPHSVLVHGDLHPPHIIIDEQQRVTGLLDWTEAEVANPGTDFVLYCAVFGEERLEELLTRYEEAGGRVWPRMKDHIVEQLTTYPVLLGLFALTSGDDEVMNMARAALGVTEA</sequence>
<organism evidence="2 3">
    <name type="scientific">Paenibacillus agilis</name>
    <dbReference type="NCBI Taxonomy" id="3020863"/>
    <lineage>
        <taxon>Bacteria</taxon>
        <taxon>Bacillati</taxon>
        <taxon>Bacillota</taxon>
        <taxon>Bacilli</taxon>
        <taxon>Bacillales</taxon>
        <taxon>Paenibacillaceae</taxon>
        <taxon>Paenibacillus</taxon>
    </lineage>
</organism>
<dbReference type="AlphaFoldDB" id="A0A559IPV1"/>
<dbReference type="RefSeq" id="WP_144992377.1">
    <property type="nucleotide sequence ID" value="NZ_VNJK01000002.1"/>
</dbReference>
<evidence type="ECO:0000259" key="1">
    <source>
        <dbReference type="Pfam" id="PF01636"/>
    </source>
</evidence>
<dbReference type="PANTHER" id="PTHR21310">
    <property type="entry name" value="AMINOGLYCOSIDE PHOSPHOTRANSFERASE-RELATED-RELATED"/>
    <property type="match status" value="1"/>
</dbReference>
<dbReference type="InterPro" id="IPR011009">
    <property type="entry name" value="Kinase-like_dom_sf"/>
</dbReference>
<gene>
    <name evidence="2" type="ORF">FPZ44_18065</name>
</gene>
<dbReference type="SUPFAM" id="SSF56112">
    <property type="entry name" value="Protein kinase-like (PK-like)"/>
    <property type="match status" value="1"/>
</dbReference>
<dbReference type="Pfam" id="PF01636">
    <property type="entry name" value="APH"/>
    <property type="match status" value="1"/>
</dbReference>
<dbReference type="InterPro" id="IPR051678">
    <property type="entry name" value="AGP_Transferase"/>
</dbReference>
<keyword evidence="3" id="KW-1185">Reference proteome</keyword>
<comment type="caution">
    <text evidence="2">The sequence shown here is derived from an EMBL/GenBank/DDBJ whole genome shotgun (WGS) entry which is preliminary data.</text>
</comment>
<dbReference type="Proteomes" id="UP000318102">
    <property type="component" value="Unassembled WGS sequence"/>
</dbReference>
<dbReference type="CDD" id="cd05152">
    <property type="entry name" value="MPH2"/>
    <property type="match status" value="1"/>
</dbReference>
<protein>
    <submittedName>
        <fullName evidence="2">Phosphotransferase</fullName>
    </submittedName>
</protein>
<reference evidence="2 3" key="1">
    <citation type="submission" date="2019-07" db="EMBL/GenBank/DDBJ databases">
        <authorList>
            <person name="Kim J."/>
        </authorList>
    </citation>
    <scope>NUCLEOTIDE SEQUENCE [LARGE SCALE GENOMIC DNA]</scope>
    <source>
        <strain evidence="2 3">N4</strain>
    </source>
</reference>
<dbReference type="PANTHER" id="PTHR21310:SF15">
    <property type="entry name" value="AMINOGLYCOSIDE PHOSPHOTRANSFERASE DOMAIN-CONTAINING PROTEIN"/>
    <property type="match status" value="1"/>
</dbReference>
<name>A0A559IPV1_9BACL</name>
<dbReference type="OrthoDB" id="3806873at2"/>
<dbReference type="Gene3D" id="3.30.200.20">
    <property type="entry name" value="Phosphorylase Kinase, domain 1"/>
    <property type="match status" value="1"/>
</dbReference>
<dbReference type="InterPro" id="IPR002575">
    <property type="entry name" value="Aminoglycoside_PTrfase"/>
</dbReference>
<dbReference type="EMBL" id="VNJK01000002">
    <property type="protein sequence ID" value="TVX89669.1"/>
    <property type="molecule type" value="Genomic_DNA"/>
</dbReference>
<evidence type="ECO:0000313" key="2">
    <source>
        <dbReference type="EMBL" id="TVX89669.1"/>
    </source>
</evidence>
<dbReference type="Gene3D" id="3.90.1200.10">
    <property type="match status" value="1"/>
</dbReference>
<evidence type="ECO:0000313" key="3">
    <source>
        <dbReference type="Proteomes" id="UP000318102"/>
    </source>
</evidence>
<feature type="domain" description="Aminoglycoside phosphotransferase" evidence="1">
    <location>
        <begin position="33"/>
        <end position="272"/>
    </location>
</feature>
<accession>A0A559IPV1</accession>